<dbReference type="SMART" id="SM00066">
    <property type="entry name" value="GAL4"/>
    <property type="match status" value="1"/>
</dbReference>
<dbReference type="Proteomes" id="UP000091956">
    <property type="component" value="Unassembled WGS sequence"/>
</dbReference>
<evidence type="ECO:0000259" key="2">
    <source>
        <dbReference type="PROSITE" id="PS50048"/>
    </source>
</evidence>
<dbReference type="AlphaFoldDB" id="A0A1B8GS50"/>
<name>A0A1B8GS50_9PEZI</name>
<accession>A0A1B8GS50</accession>
<gene>
    <name evidence="3" type="ORF">VE01_03458</name>
</gene>
<dbReference type="CDD" id="cd00067">
    <property type="entry name" value="GAL4"/>
    <property type="match status" value="1"/>
</dbReference>
<proteinExistence type="predicted"/>
<dbReference type="GO" id="GO:0000981">
    <property type="term" value="F:DNA-binding transcription factor activity, RNA polymerase II-specific"/>
    <property type="evidence" value="ECO:0007669"/>
    <property type="project" value="InterPro"/>
</dbReference>
<feature type="domain" description="Zn(2)-C6 fungal-type" evidence="2">
    <location>
        <begin position="10"/>
        <end position="38"/>
    </location>
</feature>
<dbReference type="STRING" id="342668.A0A1B8GS50"/>
<dbReference type="PROSITE" id="PS50048">
    <property type="entry name" value="ZN2_CY6_FUNGAL_2"/>
    <property type="match status" value="1"/>
</dbReference>
<keyword evidence="4" id="KW-1185">Reference proteome</keyword>
<organism evidence="3 4">
    <name type="scientific">Pseudogymnoascus verrucosus</name>
    <dbReference type="NCBI Taxonomy" id="342668"/>
    <lineage>
        <taxon>Eukaryota</taxon>
        <taxon>Fungi</taxon>
        <taxon>Dikarya</taxon>
        <taxon>Ascomycota</taxon>
        <taxon>Pezizomycotina</taxon>
        <taxon>Leotiomycetes</taxon>
        <taxon>Thelebolales</taxon>
        <taxon>Thelebolaceae</taxon>
        <taxon>Pseudogymnoascus</taxon>
    </lineage>
</organism>
<dbReference type="GO" id="GO:0008270">
    <property type="term" value="F:zinc ion binding"/>
    <property type="evidence" value="ECO:0007669"/>
    <property type="project" value="InterPro"/>
</dbReference>
<dbReference type="PANTHER" id="PTHR38111">
    <property type="entry name" value="ZN(2)-C6 FUNGAL-TYPE DOMAIN-CONTAINING PROTEIN-RELATED"/>
    <property type="match status" value="1"/>
</dbReference>
<dbReference type="SUPFAM" id="SSF57701">
    <property type="entry name" value="Zn2/Cys6 DNA-binding domain"/>
    <property type="match status" value="1"/>
</dbReference>
<reference evidence="4" key="2">
    <citation type="journal article" date="2018" name="Nat. Commun.">
        <title>Extreme sensitivity to ultraviolet light in the fungal pathogen causing white-nose syndrome of bats.</title>
        <authorList>
            <person name="Palmer J.M."/>
            <person name="Drees K.P."/>
            <person name="Foster J.T."/>
            <person name="Lindner D.L."/>
        </authorList>
    </citation>
    <scope>NUCLEOTIDE SEQUENCE [LARGE SCALE GENOMIC DNA]</scope>
    <source>
        <strain evidence="4">UAMH 10579</strain>
    </source>
</reference>
<dbReference type="RefSeq" id="XP_018132391.2">
    <property type="nucleotide sequence ID" value="XM_018272948.2"/>
</dbReference>
<dbReference type="InterPro" id="IPR053178">
    <property type="entry name" value="Osmoadaptation_assoc"/>
</dbReference>
<dbReference type="EMBL" id="KV460216">
    <property type="protein sequence ID" value="OBT98658.2"/>
    <property type="molecule type" value="Genomic_DNA"/>
</dbReference>
<reference evidence="3 4" key="1">
    <citation type="submission" date="2016-03" db="EMBL/GenBank/DDBJ databases">
        <title>Comparative genomics of Pseudogymnoascus destructans, the fungus causing white-nose syndrome of bats.</title>
        <authorList>
            <person name="Palmer J.M."/>
            <person name="Drees K.P."/>
            <person name="Foster J.T."/>
            <person name="Lindner D.L."/>
        </authorList>
    </citation>
    <scope>NUCLEOTIDE SEQUENCE [LARGE SCALE GENOMIC DNA]</scope>
    <source>
        <strain evidence="3 4">UAMH 10579</strain>
    </source>
</reference>
<dbReference type="Pfam" id="PF00172">
    <property type="entry name" value="Zn_clus"/>
    <property type="match status" value="1"/>
</dbReference>
<dbReference type="InterPro" id="IPR036864">
    <property type="entry name" value="Zn2-C6_fun-type_DNA-bd_sf"/>
</dbReference>
<evidence type="ECO:0000313" key="3">
    <source>
        <dbReference type="EMBL" id="OBT98658.2"/>
    </source>
</evidence>
<evidence type="ECO:0000256" key="1">
    <source>
        <dbReference type="ARBA" id="ARBA00023242"/>
    </source>
</evidence>
<protein>
    <recommendedName>
        <fullName evidence="2">Zn(2)-C6 fungal-type domain-containing protein</fullName>
    </recommendedName>
</protein>
<dbReference type="GeneID" id="28836844"/>
<evidence type="ECO:0000313" key="4">
    <source>
        <dbReference type="Proteomes" id="UP000091956"/>
    </source>
</evidence>
<keyword evidence="1" id="KW-0539">Nucleus</keyword>
<sequence>MARHVGRSKGCKICIQRKVKCDETLPECSQCRRHQRKCPGPTIGAVFIDMDWKKRRAVTTEESVPAALQLSASSKLKNSITARPRENRSTQTATYYSREVNAYKLPSQPPSLASVNLVQIVSTYVHNGPHRTMGFSVPKGSSVNWVRYLPDLSNREPILDSALAAVCLAHIGKTQKDEHVLRMARLSYGFALKHFQAALILGRRDANILSAINCLSVYELYDSTLSNAIGYIKHIQGGQLVALDLNLSDQSPLSDTNSFHIFRTMMLYNSFASRKACSLAHYRRPSSQKFGKGFSELEDLEDTTVHIPGLAEQSDILLHSPYTIESMHLFSNIFSRWRNLTYQLNNWYFRLYQRHEAPFDYDKVEPGPQDPYPGINFGSRFTFTSYWIAESLMHYWASRVLLYDVLAQAITWSIQQGLMHAPNSLTLGPLPMLTSPSEQIYQDASIELAFPHDISLCAALVQQCQDKAARTALKGVQYISVEKLGILASLRTFIPLYIAIQHFEKRKLMEELNLCWAMARKLNKSELAIWKLLDLNSNGWRGIIESGSGYMNCS</sequence>
<dbReference type="InterPro" id="IPR001138">
    <property type="entry name" value="Zn2Cys6_DnaBD"/>
</dbReference>
<dbReference type="PANTHER" id="PTHR38111:SF6">
    <property type="entry name" value="FINGER DOMAIN PROTEIN, PUTATIVE (AFU_ORTHOLOGUE AFUA_8G01940)-RELATED"/>
    <property type="match status" value="1"/>
</dbReference>
<dbReference type="Gene3D" id="4.10.240.10">
    <property type="entry name" value="Zn(2)-C6 fungal-type DNA-binding domain"/>
    <property type="match status" value="1"/>
</dbReference>